<dbReference type="GO" id="GO:0016491">
    <property type="term" value="F:oxidoreductase activity"/>
    <property type="evidence" value="ECO:0007669"/>
    <property type="project" value="UniProtKB-KW"/>
</dbReference>
<dbReference type="InterPro" id="IPR006115">
    <property type="entry name" value="6PGDH_NADP-bd"/>
</dbReference>
<dbReference type="RefSeq" id="WP_261514981.1">
    <property type="nucleotide sequence ID" value="NZ_JAODNV010000008.1"/>
</dbReference>
<evidence type="ECO:0000259" key="3">
    <source>
        <dbReference type="Pfam" id="PF03446"/>
    </source>
</evidence>
<dbReference type="Proteomes" id="UP001149009">
    <property type="component" value="Unassembled WGS sequence"/>
</dbReference>
<dbReference type="SUPFAM" id="SSF48179">
    <property type="entry name" value="6-phosphogluconate dehydrogenase C-terminal domain-like"/>
    <property type="match status" value="1"/>
</dbReference>
<dbReference type="InterPro" id="IPR013328">
    <property type="entry name" value="6PGD_dom2"/>
</dbReference>
<protein>
    <submittedName>
        <fullName evidence="5">DUF1932 domain-containing protein</fullName>
    </submittedName>
</protein>
<dbReference type="Pfam" id="PF03446">
    <property type="entry name" value="NAD_binding_2"/>
    <property type="match status" value="1"/>
</dbReference>
<dbReference type="InterPro" id="IPR015814">
    <property type="entry name" value="Pgluconate_DH_NAD-bd_C"/>
</dbReference>
<evidence type="ECO:0000256" key="2">
    <source>
        <dbReference type="PIRSR" id="PIRSR000103-1"/>
    </source>
</evidence>
<feature type="active site" evidence="2">
    <location>
        <position position="173"/>
    </location>
</feature>
<organism evidence="5 6">
    <name type="scientific">Chelativorans petroleitrophicus</name>
    <dbReference type="NCBI Taxonomy" id="2975484"/>
    <lineage>
        <taxon>Bacteria</taxon>
        <taxon>Pseudomonadati</taxon>
        <taxon>Pseudomonadota</taxon>
        <taxon>Alphaproteobacteria</taxon>
        <taxon>Hyphomicrobiales</taxon>
        <taxon>Phyllobacteriaceae</taxon>
        <taxon>Chelativorans</taxon>
    </lineage>
</organism>
<dbReference type="InterPro" id="IPR008927">
    <property type="entry name" value="6-PGluconate_DH-like_C_sf"/>
</dbReference>
<comment type="caution">
    <text evidence="5">The sequence shown here is derived from an EMBL/GenBank/DDBJ whole genome shotgun (WGS) entry which is preliminary data.</text>
</comment>
<evidence type="ECO:0000256" key="1">
    <source>
        <dbReference type="ARBA" id="ARBA00023002"/>
    </source>
</evidence>
<sequence>MHIAFIGFGEAARAFCDTLRAHDGALEFSAYDILLDREGRDGACAQAMRERSVRLCAAPREAAAQADWIISAVTADQSLAAAEAVSPHVKPGQLFFDINSVSPERKRETAKLLNRNGALYVDMAVMAPVHPRGHRTPVLVAGALSEAHRERLRALEFDFDVVGEEAGAATAVKMVRSLFVKGLEAISVEAVLAAAASGCLDRVISSLSRSYPGLNISQLALYNMERMLKHGARRAAEMRESAATLDQLGLAGDLGRAIAAVHERMGAVPDDGSDLGTLEAAARRILDLRRKG</sequence>
<keyword evidence="6" id="KW-1185">Reference proteome</keyword>
<evidence type="ECO:0000259" key="4">
    <source>
        <dbReference type="Pfam" id="PF09130"/>
    </source>
</evidence>
<dbReference type="AlphaFoldDB" id="A0A9X2X9K4"/>
<accession>A0A9X2X9K4</accession>
<name>A0A9X2X9K4_9HYPH</name>
<evidence type="ECO:0000313" key="5">
    <source>
        <dbReference type="EMBL" id="MCT8990122.1"/>
    </source>
</evidence>
<feature type="domain" description="Phosphogluconate dehydrogenase NAD-binding putative C-terminal" evidence="4">
    <location>
        <begin position="194"/>
        <end position="264"/>
    </location>
</feature>
<dbReference type="InterPro" id="IPR036291">
    <property type="entry name" value="NAD(P)-bd_dom_sf"/>
</dbReference>
<dbReference type="Gene3D" id="1.10.1040.10">
    <property type="entry name" value="N-(1-d-carboxylethyl)-l-norvaline Dehydrogenase, domain 2"/>
    <property type="match status" value="1"/>
</dbReference>
<dbReference type="SUPFAM" id="SSF51735">
    <property type="entry name" value="NAD(P)-binding Rossmann-fold domains"/>
    <property type="match status" value="1"/>
</dbReference>
<evidence type="ECO:0000313" key="6">
    <source>
        <dbReference type="Proteomes" id="UP001149009"/>
    </source>
</evidence>
<dbReference type="Gene3D" id="3.40.50.720">
    <property type="entry name" value="NAD(P)-binding Rossmann-like Domain"/>
    <property type="match status" value="1"/>
</dbReference>
<dbReference type="EMBL" id="JAODNV010000008">
    <property type="protein sequence ID" value="MCT8990122.1"/>
    <property type="molecule type" value="Genomic_DNA"/>
</dbReference>
<dbReference type="InterPro" id="IPR015815">
    <property type="entry name" value="HIBADH-related"/>
</dbReference>
<keyword evidence="1" id="KW-0560">Oxidoreductase</keyword>
<dbReference type="PIRSF" id="PIRSF000103">
    <property type="entry name" value="HIBADH"/>
    <property type="match status" value="1"/>
</dbReference>
<reference evidence="5" key="1">
    <citation type="submission" date="2022-08" db="EMBL/GenBank/DDBJ databases">
        <title>Chelativorans sichuanense sp. nov., a paraffin oil-degrading bacterium isolated from a mixture of oil-based drill cuttings and paddy soil.</title>
        <authorList>
            <person name="Yu J."/>
            <person name="Liu H."/>
            <person name="Chen Q."/>
        </authorList>
    </citation>
    <scope>NUCLEOTIDE SEQUENCE</scope>
    <source>
        <strain evidence="5">SCAU 2101</strain>
    </source>
</reference>
<feature type="domain" description="6-phosphogluconate dehydrogenase NADP-binding" evidence="3">
    <location>
        <begin position="44"/>
        <end position="126"/>
    </location>
</feature>
<gene>
    <name evidence="5" type="ORF">NYR54_07420</name>
</gene>
<proteinExistence type="predicted"/>
<dbReference type="GO" id="GO:0050661">
    <property type="term" value="F:NADP binding"/>
    <property type="evidence" value="ECO:0007669"/>
    <property type="project" value="InterPro"/>
</dbReference>
<dbReference type="Pfam" id="PF09130">
    <property type="entry name" value="DUF1932"/>
    <property type="match status" value="1"/>
</dbReference>